<dbReference type="AlphaFoldDB" id="A0A915JEW9"/>
<accession>A0A915JEW9</accession>
<reference evidence="2" key="1">
    <citation type="submission" date="2022-11" db="UniProtKB">
        <authorList>
            <consortium name="WormBaseParasite"/>
        </authorList>
    </citation>
    <scope>IDENTIFICATION</scope>
</reference>
<evidence type="ECO:0000313" key="1">
    <source>
        <dbReference type="Proteomes" id="UP000887565"/>
    </source>
</evidence>
<dbReference type="WBParaSite" id="nRc.2.0.1.t24360-RA">
    <property type="protein sequence ID" value="nRc.2.0.1.t24360-RA"/>
    <property type="gene ID" value="nRc.2.0.1.g24360"/>
</dbReference>
<keyword evidence="1" id="KW-1185">Reference proteome</keyword>
<proteinExistence type="predicted"/>
<protein>
    <submittedName>
        <fullName evidence="2">Uncharacterized protein</fullName>
    </submittedName>
</protein>
<dbReference type="Proteomes" id="UP000887565">
    <property type="component" value="Unplaced"/>
</dbReference>
<name>A0A915JEW9_ROMCU</name>
<evidence type="ECO:0000313" key="2">
    <source>
        <dbReference type="WBParaSite" id="nRc.2.0.1.t24360-RA"/>
    </source>
</evidence>
<sequence>MCCSNNEGISGYCLSQSMSASSALIPACLVNDAQDCGGGILQLIVTIFRITFHGDRSRKLAYLLATSWYGKYENY</sequence>
<organism evidence="1 2">
    <name type="scientific">Romanomermis culicivorax</name>
    <name type="common">Nematode worm</name>
    <dbReference type="NCBI Taxonomy" id="13658"/>
    <lineage>
        <taxon>Eukaryota</taxon>
        <taxon>Metazoa</taxon>
        <taxon>Ecdysozoa</taxon>
        <taxon>Nematoda</taxon>
        <taxon>Enoplea</taxon>
        <taxon>Dorylaimia</taxon>
        <taxon>Mermithida</taxon>
        <taxon>Mermithoidea</taxon>
        <taxon>Mermithidae</taxon>
        <taxon>Romanomermis</taxon>
    </lineage>
</organism>